<proteinExistence type="predicted"/>
<reference evidence="1" key="1">
    <citation type="submission" date="2023-08" db="EMBL/GenBank/DDBJ databases">
        <authorList>
            <person name="Alioto T."/>
            <person name="Alioto T."/>
            <person name="Gomez Garrido J."/>
        </authorList>
    </citation>
    <scope>NUCLEOTIDE SEQUENCE</scope>
</reference>
<protein>
    <submittedName>
        <fullName evidence="1">Uncharacterized protein</fullName>
    </submittedName>
</protein>
<dbReference type="Proteomes" id="UP001162480">
    <property type="component" value="Chromosome 3"/>
</dbReference>
<name>A0AA36APG1_OCTVU</name>
<dbReference type="EMBL" id="OX597816">
    <property type="protein sequence ID" value="CAI9719279.1"/>
    <property type="molecule type" value="Genomic_DNA"/>
</dbReference>
<organism evidence="1 2">
    <name type="scientific">Octopus vulgaris</name>
    <name type="common">Common octopus</name>
    <dbReference type="NCBI Taxonomy" id="6645"/>
    <lineage>
        <taxon>Eukaryota</taxon>
        <taxon>Metazoa</taxon>
        <taxon>Spiralia</taxon>
        <taxon>Lophotrochozoa</taxon>
        <taxon>Mollusca</taxon>
        <taxon>Cephalopoda</taxon>
        <taxon>Coleoidea</taxon>
        <taxon>Octopodiformes</taxon>
        <taxon>Octopoda</taxon>
        <taxon>Incirrata</taxon>
        <taxon>Octopodidae</taxon>
        <taxon>Octopus</taxon>
    </lineage>
</organism>
<dbReference type="AlphaFoldDB" id="A0AA36APG1"/>
<evidence type="ECO:0000313" key="2">
    <source>
        <dbReference type="Proteomes" id="UP001162480"/>
    </source>
</evidence>
<evidence type="ECO:0000313" key="1">
    <source>
        <dbReference type="EMBL" id="CAI9719279.1"/>
    </source>
</evidence>
<gene>
    <name evidence="1" type="ORF">OCTVUL_1B015266</name>
</gene>
<sequence length="87" mass="10447">MKPSVCGPLFNNAGWKITFLLGFRTIVSILRNNRQYYSRKKIGERWHILDILGTNNAWKFSSFLSHNIKEKQKFTEKRKERKNLKEF</sequence>
<keyword evidence="2" id="KW-1185">Reference proteome</keyword>
<accession>A0AA36APG1</accession>